<keyword evidence="3" id="KW-0677">Repeat</keyword>
<keyword evidence="2" id="KW-0963">Cytoplasm</keyword>
<evidence type="ECO:0000256" key="1">
    <source>
        <dbReference type="ARBA" id="ARBA00004496"/>
    </source>
</evidence>
<evidence type="ECO:0000256" key="4">
    <source>
        <dbReference type="ARBA" id="ARBA00022803"/>
    </source>
</evidence>
<dbReference type="GO" id="GO:0005737">
    <property type="term" value="C:cytoplasm"/>
    <property type="evidence" value="ECO:0007669"/>
    <property type="project" value="UniProtKB-SubCell"/>
</dbReference>
<dbReference type="InterPro" id="IPR011990">
    <property type="entry name" value="TPR-like_helical_dom_sf"/>
</dbReference>
<dbReference type="GO" id="GO:0003341">
    <property type="term" value="P:cilium movement"/>
    <property type="evidence" value="ECO:0007669"/>
    <property type="project" value="TreeGrafter"/>
</dbReference>
<dbReference type="GO" id="GO:0005929">
    <property type="term" value="C:cilium"/>
    <property type="evidence" value="ECO:0007669"/>
    <property type="project" value="TreeGrafter"/>
</dbReference>
<evidence type="ECO:0000313" key="6">
    <source>
        <dbReference type="EMBL" id="KAJ7698559.1"/>
    </source>
</evidence>
<comment type="caution">
    <text evidence="6">The sequence shown here is derived from an EMBL/GenBank/DDBJ whole genome shotgun (WGS) entry which is preliminary data.</text>
</comment>
<protein>
    <recommendedName>
        <fullName evidence="5">Tetratricopeptide repeat protein 29</fullName>
    </recommendedName>
</protein>
<dbReference type="InterPro" id="IPR051476">
    <property type="entry name" value="Bac_ResReg_Asp_Phosphatase"/>
</dbReference>
<sequence>MLDIEAGIKFEKSEYDEARAVYEAVLRMTDLKRHPYFHCNSLFNLVKIDLIMGKDEEHVLRGLDGAKEAAVRLGWKQGMLFGERLMAGVHLMRGDTTRAREAYTLCLQSYRRMFLLPGATQSVEMLADLTHGMCDLEDTFRWAGTYLALVRVYTDVVATYQALRCLGDVFLAQGDAETGLSVFQAVLEGSTEMDIHRRRADCMSRIGDIFMARGDREGARKMWEDARPLFVRASQMKDVGSIDARLKFGQLN</sequence>
<dbReference type="Proteomes" id="UP001221757">
    <property type="component" value="Unassembled WGS sequence"/>
</dbReference>
<dbReference type="AlphaFoldDB" id="A0AAD7DV44"/>
<evidence type="ECO:0000313" key="7">
    <source>
        <dbReference type="Proteomes" id="UP001221757"/>
    </source>
</evidence>
<evidence type="ECO:0000256" key="2">
    <source>
        <dbReference type="ARBA" id="ARBA00022490"/>
    </source>
</evidence>
<keyword evidence="7" id="KW-1185">Reference proteome</keyword>
<organism evidence="6 7">
    <name type="scientific">Mycena rosella</name>
    <name type="common">Pink bonnet</name>
    <name type="synonym">Agaricus rosellus</name>
    <dbReference type="NCBI Taxonomy" id="1033263"/>
    <lineage>
        <taxon>Eukaryota</taxon>
        <taxon>Fungi</taxon>
        <taxon>Dikarya</taxon>
        <taxon>Basidiomycota</taxon>
        <taxon>Agaricomycotina</taxon>
        <taxon>Agaricomycetes</taxon>
        <taxon>Agaricomycetidae</taxon>
        <taxon>Agaricales</taxon>
        <taxon>Marasmiineae</taxon>
        <taxon>Mycenaceae</taxon>
        <taxon>Mycena</taxon>
    </lineage>
</organism>
<proteinExistence type="predicted"/>
<accession>A0AAD7DV44</accession>
<dbReference type="EMBL" id="JARKIE010000025">
    <property type="protein sequence ID" value="KAJ7698559.1"/>
    <property type="molecule type" value="Genomic_DNA"/>
</dbReference>
<gene>
    <name evidence="6" type="ORF">B0H17DRAFT_323407</name>
</gene>
<reference evidence="6" key="1">
    <citation type="submission" date="2023-03" db="EMBL/GenBank/DDBJ databases">
        <title>Massive genome expansion in bonnet fungi (Mycena s.s.) driven by repeated elements and novel gene families across ecological guilds.</title>
        <authorList>
            <consortium name="Lawrence Berkeley National Laboratory"/>
            <person name="Harder C.B."/>
            <person name="Miyauchi S."/>
            <person name="Viragh M."/>
            <person name="Kuo A."/>
            <person name="Thoen E."/>
            <person name="Andreopoulos B."/>
            <person name="Lu D."/>
            <person name="Skrede I."/>
            <person name="Drula E."/>
            <person name="Henrissat B."/>
            <person name="Morin E."/>
            <person name="Kohler A."/>
            <person name="Barry K."/>
            <person name="LaButti K."/>
            <person name="Morin E."/>
            <person name="Salamov A."/>
            <person name="Lipzen A."/>
            <person name="Mereny Z."/>
            <person name="Hegedus B."/>
            <person name="Baldrian P."/>
            <person name="Stursova M."/>
            <person name="Weitz H."/>
            <person name="Taylor A."/>
            <person name="Grigoriev I.V."/>
            <person name="Nagy L.G."/>
            <person name="Martin F."/>
            <person name="Kauserud H."/>
        </authorList>
    </citation>
    <scope>NUCLEOTIDE SEQUENCE</scope>
    <source>
        <strain evidence="6">CBHHK067</strain>
    </source>
</reference>
<dbReference type="SUPFAM" id="SSF48452">
    <property type="entry name" value="TPR-like"/>
    <property type="match status" value="1"/>
</dbReference>
<dbReference type="Gene3D" id="1.25.40.10">
    <property type="entry name" value="Tetratricopeptide repeat domain"/>
    <property type="match status" value="1"/>
</dbReference>
<evidence type="ECO:0000256" key="3">
    <source>
        <dbReference type="ARBA" id="ARBA00022737"/>
    </source>
</evidence>
<keyword evidence="4" id="KW-0802">TPR repeat</keyword>
<evidence type="ECO:0000256" key="5">
    <source>
        <dbReference type="ARBA" id="ARBA00040665"/>
    </source>
</evidence>
<name>A0AAD7DV44_MYCRO</name>
<comment type="subcellular location">
    <subcellularLocation>
        <location evidence="1">Cytoplasm</location>
    </subcellularLocation>
</comment>
<dbReference type="PANTHER" id="PTHR46630:SF1">
    <property type="entry name" value="TETRATRICOPEPTIDE REPEAT PROTEIN 29"/>
    <property type="match status" value="1"/>
</dbReference>
<dbReference type="PANTHER" id="PTHR46630">
    <property type="entry name" value="TETRATRICOPEPTIDE REPEAT PROTEIN 29"/>
    <property type="match status" value="1"/>
</dbReference>